<feature type="region of interest" description="Disordered" evidence="1">
    <location>
        <begin position="139"/>
        <end position="191"/>
    </location>
</feature>
<evidence type="ECO:0000256" key="1">
    <source>
        <dbReference type="SAM" id="MobiDB-lite"/>
    </source>
</evidence>
<feature type="compositionally biased region" description="Acidic residues" evidence="1">
    <location>
        <begin position="391"/>
        <end position="413"/>
    </location>
</feature>
<accession>A0A8X7SZ14</accession>
<feature type="compositionally biased region" description="Acidic residues" evidence="1">
    <location>
        <begin position="536"/>
        <end position="560"/>
    </location>
</feature>
<feature type="region of interest" description="Disordered" evidence="1">
    <location>
        <begin position="505"/>
        <end position="592"/>
    </location>
</feature>
<sequence>MLPNGALRRPPVFAPRTGSAVLGRAAASSQPIGGAHIRTPSSAARAFVSHTRTLSASSSTQPATHHSRQGTETVLRRRTLSVSGSGPLPGDSGAHDVSAAGSQSRNVVAARVSASTPRQTGRVASASDLRAIEARLTRLEENSQSSSGGGASQESAFSASESQRSELTLLGRNASGGPSAPPEPKGHEASTIKLHFRRLVYLGYGGVKTGAELVRQPYPDRGSWPKHPPSRIDDEEEADDAGLTSGNQIRLHLIRPYRDPVNQGQLRKTFRFMLSHRKQCGVPPEMSLEELVASCASTFKGWVREYTQSLTASGQKKKQESQSRARLSASRKRKAGGRSKALRLHRYCYFADGSKVAKPSKKQGPVEAANVRRGAVRADLEFAVQLYAMSDEEDEQTAPDVPDEAGWSDDGLSDGERTGAAARRRIGVPWRSKSLVEKLEQLEKQRARVRKPAKPILPPTRQATVPLNFTLPSTIRRWMVAKSWAEANKDACLDVSDNAGPFQGKYSVTTGPKEWGPDPDWKLKEETGANRNDRDDGGEDEDEDLDLLGNGDEDEDEDFDLPGFGNDAEKGDEDDEQDDEDDEEDDELLPDL</sequence>
<feature type="region of interest" description="Disordered" evidence="1">
    <location>
        <begin position="215"/>
        <end position="243"/>
    </location>
</feature>
<feature type="compositionally biased region" description="Acidic residues" evidence="1">
    <location>
        <begin position="570"/>
        <end position="592"/>
    </location>
</feature>
<evidence type="ECO:0000313" key="3">
    <source>
        <dbReference type="Proteomes" id="UP000077684"/>
    </source>
</evidence>
<evidence type="ECO:0000313" key="2">
    <source>
        <dbReference type="EMBL" id="KAE8252730.1"/>
    </source>
</evidence>
<feature type="region of interest" description="Disordered" evidence="1">
    <location>
        <begin position="311"/>
        <end position="339"/>
    </location>
</feature>
<name>A0A8X7SZ14_9BASI</name>
<keyword evidence="3" id="KW-1185">Reference proteome</keyword>
<proteinExistence type="predicted"/>
<reference evidence="2" key="1">
    <citation type="submission" date="2016-04" db="EMBL/GenBank/DDBJ databases">
        <authorList>
            <person name="Nguyen H.D."/>
            <person name="Samba Siva P."/>
            <person name="Cullis J."/>
            <person name="Levesque C.A."/>
            <person name="Hambleton S."/>
        </authorList>
    </citation>
    <scope>NUCLEOTIDE SEQUENCE</scope>
    <source>
        <strain evidence="2">DAOMC 236426</strain>
    </source>
</reference>
<protein>
    <submittedName>
        <fullName evidence="2">Uncharacterized protein</fullName>
    </submittedName>
</protein>
<feature type="region of interest" description="Disordered" evidence="1">
    <location>
        <begin position="52"/>
        <end position="102"/>
    </location>
</feature>
<dbReference type="EMBL" id="LWDE02000138">
    <property type="protein sequence ID" value="KAE8252730.1"/>
    <property type="molecule type" value="Genomic_DNA"/>
</dbReference>
<organism evidence="2 3">
    <name type="scientific">Tilletia controversa</name>
    <name type="common">dwarf bunt fungus</name>
    <dbReference type="NCBI Taxonomy" id="13291"/>
    <lineage>
        <taxon>Eukaryota</taxon>
        <taxon>Fungi</taxon>
        <taxon>Dikarya</taxon>
        <taxon>Basidiomycota</taxon>
        <taxon>Ustilaginomycotina</taxon>
        <taxon>Exobasidiomycetes</taxon>
        <taxon>Tilletiales</taxon>
        <taxon>Tilletiaceae</taxon>
        <taxon>Tilletia</taxon>
    </lineage>
</organism>
<dbReference type="Proteomes" id="UP000077684">
    <property type="component" value="Unassembled WGS sequence"/>
</dbReference>
<feature type="region of interest" description="Disordered" evidence="1">
    <location>
        <begin position="391"/>
        <end position="419"/>
    </location>
</feature>
<feature type="compositionally biased region" description="Basic residues" evidence="1">
    <location>
        <begin position="329"/>
        <end position="339"/>
    </location>
</feature>
<reference evidence="2" key="2">
    <citation type="journal article" date="2019" name="IMA Fungus">
        <title>Genome sequencing and comparison of five Tilletia species to identify candidate genes for the detection of regulated species infecting wheat.</title>
        <authorList>
            <person name="Nguyen H.D.T."/>
            <person name="Sultana T."/>
            <person name="Kesanakurti P."/>
            <person name="Hambleton S."/>
        </authorList>
    </citation>
    <scope>NUCLEOTIDE SEQUENCE</scope>
    <source>
        <strain evidence="2">DAOMC 236426</strain>
    </source>
</reference>
<comment type="caution">
    <text evidence="2">The sequence shown here is derived from an EMBL/GenBank/DDBJ whole genome shotgun (WGS) entry which is preliminary data.</text>
</comment>
<feature type="compositionally biased region" description="Basic and acidic residues" evidence="1">
    <location>
        <begin position="515"/>
        <end position="535"/>
    </location>
</feature>
<gene>
    <name evidence="2" type="ORF">A4X06_0g1970</name>
</gene>
<feature type="compositionally biased region" description="Polar residues" evidence="1">
    <location>
        <begin position="52"/>
        <end position="64"/>
    </location>
</feature>
<dbReference type="AlphaFoldDB" id="A0A8X7SZ14"/>
<feature type="compositionally biased region" description="Low complexity" evidence="1">
    <location>
        <begin position="152"/>
        <end position="166"/>
    </location>
</feature>